<evidence type="ECO:0000256" key="3">
    <source>
        <dbReference type="ARBA" id="ARBA00038968"/>
    </source>
</evidence>
<evidence type="ECO:0000256" key="5">
    <source>
        <dbReference type="ARBA" id="ARBA00040276"/>
    </source>
</evidence>
<comment type="catalytic activity">
    <reaction evidence="15">
        <text>resolvin D2 + NAD(+) = 7-oxoresolvin D2 + NADH + H(+)</text>
        <dbReference type="Rhea" id="RHEA:53584"/>
        <dbReference type="ChEBI" id="CHEBI:15378"/>
        <dbReference type="ChEBI" id="CHEBI:57540"/>
        <dbReference type="ChEBI" id="CHEBI:57945"/>
        <dbReference type="ChEBI" id="CHEBI:133367"/>
        <dbReference type="ChEBI" id="CHEBI:137497"/>
    </reaction>
    <physiologicalReaction direction="left-to-right" evidence="15">
        <dbReference type="Rhea" id="RHEA:53585"/>
    </physiologicalReaction>
</comment>
<comment type="catalytic activity">
    <reaction evidence="11">
        <text>14-hydroxy-(4Z,7Z,10Z,12E,16Z,19Z)-docosahexaenoate + NAD(+) = 14-oxo-(4Z,7Z,10Z,12E,16Z,19Z)-docosahexaenoate + NADH + H(+)</text>
        <dbReference type="Rhea" id="RHEA:48952"/>
        <dbReference type="ChEBI" id="CHEBI:15378"/>
        <dbReference type="ChEBI" id="CHEBI:57540"/>
        <dbReference type="ChEBI" id="CHEBI:57945"/>
        <dbReference type="ChEBI" id="CHEBI:90866"/>
        <dbReference type="ChEBI" id="CHEBI:90867"/>
    </reaction>
    <physiologicalReaction direction="left-to-right" evidence="11">
        <dbReference type="Rhea" id="RHEA:48953"/>
    </physiologicalReaction>
</comment>
<comment type="catalytic activity">
    <reaction evidence="17">
        <text>prostaglandin A1 + NAD(+) = 15-oxo-prostaglandin A1 + NADH + H(+)</text>
        <dbReference type="Rhea" id="RHEA:41263"/>
        <dbReference type="ChEBI" id="CHEBI:15378"/>
        <dbReference type="ChEBI" id="CHEBI:57398"/>
        <dbReference type="ChEBI" id="CHEBI:57540"/>
        <dbReference type="ChEBI" id="CHEBI:57945"/>
        <dbReference type="ChEBI" id="CHEBI:85072"/>
    </reaction>
    <physiologicalReaction direction="left-to-right" evidence="17">
        <dbReference type="Rhea" id="RHEA:41264"/>
    </physiologicalReaction>
</comment>
<evidence type="ECO:0000256" key="11">
    <source>
        <dbReference type="ARBA" id="ARBA00048008"/>
    </source>
</evidence>
<evidence type="ECO:0000256" key="8">
    <source>
        <dbReference type="ARBA" id="ARBA00045705"/>
    </source>
</evidence>
<comment type="catalytic activity">
    <reaction evidence="20">
        <text>(15S)-hydroxy-(5Z,8Z,11Z,13E)-eicosatetraenoate + NAD(+) = 15-oxo-(5Z,8Z,11Z,13E)-eicosatetraenoate + NADH + H(+)</text>
        <dbReference type="Rhea" id="RHEA:23260"/>
        <dbReference type="ChEBI" id="CHEBI:15378"/>
        <dbReference type="ChEBI" id="CHEBI:57409"/>
        <dbReference type="ChEBI" id="CHEBI:57410"/>
        <dbReference type="ChEBI" id="CHEBI:57540"/>
        <dbReference type="ChEBI" id="CHEBI:57945"/>
        <dbReference type="EC" id="1.1.1.232"/>
    </reaction>
    <physiologicalReaction direction="left-to-right" evidence="20">
        <dbReference type="Rhea" id="RHEA:23261"/>
    </physiologicalReaction>
</comment>
<sequence length="367" mass="40539">MRSRRVTSFFFDLLNKSPRFPRKTEWRQFHATSVLRRKKKKGGDDELKIIKPGNCATLSTPLLEPSCKNAIIIGGSDGFGFAAADHLLCKGARNVAIADDDPDQGQAAVEKLCNSYGKDRALFVHYDIKSDCHIEAGLKHALCKLKAVHILFNDIDKERHPSNSPISSKRENDTAKTLRIGLKLLGKNYGGPGGVIINCASIFGFMGWPQDPYPIYCKKEPVIEITRDFAEEYSTEETGIRVVALCPTNKQFRDIGLPDFPESIPNRQTDRLPICIPTAKYHIGTALSYVLAWAGNGSAWLVEPAISVHQVPRLIHFPETEGGKVDPAVYETQGCTVKLEPPCADASKSCTPQKIGKGCTMKDLKKK</sequence>
<evidence type="ECO:0000256" key="9">
    <source>
        <dbReference type="ARBA" id="ARBA00047325"/>
    </source>
</evidence>
<evidence type="ECO:0000256" key="6">
    <source>
        <dbReference type="ARBA" id="ARBA00041812"/>
    </source>
</evidence>
<dbReference type="Gene3D" id="3.40.50.720">
    <property type="entry name" value="NAD(P)-binding Rossmann-like Domain"/>
    <property type="match status" value="2"/>
</dbReference>
<evidence type="ECO:0000256" key="17">
    <source>
        <dbReference type="ARBA" id="ARBA00048611"/>
    </source>
</evidence>
<name>A0ABP1NQX3_XYLVO</name>
<evidence type="ECO:0000256" key="21">
    <source>
        <dbReference type="ARBA" id="ARBA00049188"/>
    </source>
</evidence>
<evidence type="ECO:0000256" key="20">
    <source>
        <dbReference type="ARBA" id="ARBA00049151"/>
    </source>
</evidence>
<comment type="catalytic activity">
    <reaction evidence="16">
        <text>lipoxin A4 + NAD(+) = 15-oxo-(5S,6R)-dihydroxy-(7E,9E,11Z,13E)-eicosatetraenoate + NADH + H(+)</text>
        <dbReference type="Rhea" id="RHEA:41572"/>
        <dbReference type="ChEBI" id="CHEBI:15378"/>
        <dbReference type="ChEBI" id="CHEBI:57540"/>
        <dbReference type="ChEBI" id="CHEBI:57945"/>
        <dbReference type="ChEBI" id="CHEBI:67026"/>
        <dbReference type="ChEBI" id="CHEBI:78311"/>
    </reaction>
    <physiologicalReaction direction="left-to-right" evidence="16">
        <dbReference type="Rhea" id="RHEA:41573"/>
    </physiologicalReaction>
</comment>
<evidence type="ECO:0000256" key="10">
    <source>
        <dbReference type="ARBA" id="ARBA00047672"/>
    </source>
</evidence>
<evidence type="ECO:0000256" key="4">
    <source>
        <dbReference type="ARBA" id="ARBA00039060"/>
    </source>
</evidence>
<evidence type="ECO:0000256" key="1">
    <source>
        <dbReference type="ARBA" id="ARBA00006484"/>
    </source>
</evidence>
<evidence type="ECO:0000256" key="19">
    <source>
        <dbReference type="ARBA" id="ARBA00048921"/>
    </source>
</evidence>
<keyword evidence="23" id="KW-1185">Reference proteome</keyword>
<comment type="caution">
    <text evidence="22">The sequence shown here is derived from an EMBL/GenBank/DDBJ whole genome shotgun (WGS) entry which is preliminary data.</text>
</comment>
<dbReference type="SUPFAM" id="SSF51735">
    <property type="entry name" value="NAD(P)-binding Rossmann-fold domains"/>
    <property type="match status" value="1"/>
</dbReference>
<proteinExistence type="inferred from homology"/>
<dbReference type="Pfam" id="PF00106">
    <property type="entry name" value="adh_short"/>
    <property type="match status" value="1"/>
</dbReference>
<evidence type="ECO:0000256" key="2">
    <source>
        <dbReference type="ARBA" id="ARBA00023002"/>
    </source>
</evidence>
<comment type="catalytic activity">
    <reaction evidence="21">
        <text>resolvin E1 + NAD(+) = 18-oxo-resolvin E1 + NADH + H(+)</text>
        <dbReference type="Rhea" id="RHEA:49244"/>
        <dbReference type="ChEBI" id="CHEBI:15378"/>
        <dbReference type="ChEBI" id="CHEBI:57540"/>
        <dbReference type="ChEBI" id="CHEBI:57945"/>
        <dbReference type="ChEBI" id="CHEBI:91000"/>
        <dbReference type="ChEBI" id="CHEBI:91001"/>
    </reaction>
    <physiologicalReaction direction="left-to-right" evidence="21">
        <dbReference type="Rhea" id="RHEA:49245"/>
    </physiologicalReaction>
</comment>
<comment type="catalytic activity">
    <reaction evidence="18">
        <text>prostaglandin E2 + NAD(+) = 15-oxoprostaglandin E2 + NADH + H(+)</text>
        <dbReference type="Rhea" id="RHEA:11876"/>
        <dbReference type="ChEBI" id="CHEBI:15378"/>
        <dbReference type="ChEBI" id="CHEBI:57400"/>
        <dbReference type="ChEBI" id="CHEBI:57540"/>
        <dbReference type="ChEBI" id="CHEBI:57945"/>
        <dbReference type="ChEBI" id="CHEBI:606564"/>
        <dbReference type="EC" id="1.1.1.141"/>
    </reaction>
    <physiologicalReaction direction="left-to-right" evidence="18">
        <dbReference type="Rhea" id="RHEA:11877"/>
    </physiologicalReaction>
</comment>
<evidence type="ECO:0000256" key="14">
    <source>
        <dbReference type="ARBA" id="ARBA00048170"/>
    </source>
</evidence>
<evidence type="ECO:0000256" key="18">
    <source>
        <dbReference type="ARBA" id="ARBA00048739"/>
    </source>
</evidence>
<evidence type="ECO:0000256" key="12">
    <source>
        <dbReference type="ARBA" id="ARBA00048140"/>
    </source>
</evidence>
<comment type="similarity">
    <text evidence="1">Belongs to the short-chain dehydrogenases/reductases (SDR) family.</text>
</comment>
<comment type="catalytic activity">
    <reaction evidence="14">
        <text>resolvin D1 + NAD(+) = 17-oxoresolvin D1 + NADH + H(+)</text>
        <dbReference type="Rhea" id="RHEA:50128"/>
        <dbReference type="ChEBI" id="CHEBI:15378"/>
        <dbReference type="ChEBI" id="CHEBI:57540"/>
        <dbReference type="ChEBI" id="CHEBI:57945"/>
        <dbReference type="ChEBI" id="CHEBI:132079"/>
        <dbReference type="ChEBI" id="CHEBI:132081"/>
    </reaction>
    <physiologicalReaction direction="left-to-right" evidence="14">
        <dbReference type="Rhea" id="RHEA:50129"/>
    </physiologicalReaction>
</comment>
<comment type="catalytic activity">
    <reaction evidence="19">
        <text>resolvin D2 + NAD(+) = 16-oxoresolvin D2 + NADH + H(+)</text>
        <dbReference type="Rhea" id="RHEA:53588"/>
        <dbReference type="ChEBI" id="CHEBI:15378"/>
        <dbReference type="ChEBI" id="CHEBI:57540"/>
        <dbReference type="ChEBI" id="CHEBI:57945"/>
        <dbReference type="ChEBI" id="CHEBI:133367"/>
        <dbReference type="ChEBI" id="CHEBI:137498"/>
    </reaction>
    <physiologicalReaction direction="left-to-right" evidence="19">
        <dbReference type="Rhea" id="RHEA:53589"/>
    </physiologicalReaction>
</comment>
<reference evidence="22 23" key="1">
    <citation type="submission" date="2024-08" db="EMBL/GenBank/DDBJ databases">
        <authorList>
            <person name="Will J Nash"/>
            <person name="Angela Man"/>
            <person name="Seanna McTaggart"/>
            <person name="Kendall Baker"/>
            <person name="Tom Barker"/>
            <person name="Leah Catchpole"/>
            <person name="Alex Durrant"/>
            <person name="Karim Gharbi"/>
            <person name="Naomi Irish"/>
            <person name="Gemy Kaithakottil"/>
            <person name="Debby Ku"/>
            <person name="Aaliyah Providence"/>
            <person name="Felix Shaw"/>
            <person name="David Swarbreck"/>
            <person name="Chris Watkins"/>
            <person name="Ann M. McCartney"/>
            <person name="Giulio Formenti"/>
            <person name="Alice Mouton"/>
            <person name="Noel Vella"/>
            <person name="Bjorn M von Reumont"/>
            <person name="Adriana Vella"/>
            <person name="Wilfried Haerty"/>
        </authorList>
    </citation>
    <scope>NUCLEOTIDE SEQUENCE [LARGE SCALE GENOMIC DNA]</scope>
</reference>
<organism evidence="22 23">
    <name type="scientific">Xylocopa violacea</name>
    <name type="common">Violet carpenter bee</name>
    <name type="synonym">Apis violacea</name>
    <dbReference type="NCBI Taxonomy" id="135666"/>
    <lineage>
        <taxon>Eukaryota</taxon>
        <taxon>Metazoa</taxon>
        <taxon>Ecdysozoa</taxon>
        <taxon>Arthropoda</taxon>
        <taxon>Hexapoda</taxon>
        <taxon>Insecta</taxon>
        <taxon>Pterygota</taxon>
        <taxon>Neoptera</taxon>
        <taxon>Endopterygota</taxon>
        <taxon>Hymenoptera</taxon>
        <taxon>Apocrita</taxon>
        <taxon>Aculeata</taxon>
        <taxon>Apoidea</taxon>
        <taxon>Anthophila</taxon>
        <taxon>Apidae</taxon>
        <taxon>Xylocopa</taxon>
        <taxon>Xylocopa</taxon>
    </lineage>
</organism>
<dbReference type="EMBL" id="CAXAJV020001293">
    <property type="protein sequence ID" value="CAL7943419.1"/>
    <property type="molecule type" value="Genomic_DNA"/>
</dbReference>
<evidence type="ECO:0000256" key="13">
    <source>
        <dbReference type="ARBA" id="ARBA00048144"/>
    </source>
</evidence>
<keyword evidence="2" id="KW-0560">Oxidoreductase</keyword>
<dbReference type="EC" id="1.1.1.141" evidence="3"/>
<comment type="catalytic activity">
    <reaction evidence="10">
        <text>resolvin D1 + NAD(+) = 8-oxoresolvin D1 + NADH + H(+)</text>
        <dbReference type="Rhea" id="RHEA:50124"/>
        <dbReference type="ChEBI" id="CHEBI:15378"/>
        <dbReference type="ChEBI" id="CHEBI:57540"/>
        <dbReference type="ChEBI" id="CHEBI:57945"/>
        <dbReference type="ChEBI" id="CHEBI:132079"/>
        <dbReference type="ChEBI" id="CHEBI:132080"/>
    </reaction>
    <physiologicalReaction direction="left-to-right" evidence="10">
        <dbReference type="Rhea" id="RHEA:50125"/>
    </physiologicalReaction>
</comment>
<dbReference type="Proteomes" id="UP001642520">
    <property type="component" value="Unassembled WGS sequence"/>
</dbReference>
<comment type="catalytic activity">
    <reaction evidence="9">
        <text>prostaglandin E1 + NAD(+) = 15-oxoprostaglandin E1 + NADH + H(+)</text>
        <dbReference type="Rhea" id="RHEA:16477"/>
        <dbReference type="ChEBI" id="CHEBI:15378"/>
        <dbReference type="ChEBI" id="CHEBI:57397"/>
        <dbReference type="ChEBI" id="CHEBI:57401"/>
        <dbReference type="ChEBI" id="CHEBI:57540"/>
        <dbReference type="ChEBI" id="CHEBI:57945"/>
    </reaction>
    <physiologicalReaction direction="left-to-right" evidence="9">
        <dbReference type="Rhea" id="RHEA:16478"/>
    </physiologicalReaction>
</comment>
<comment type="catalytic activity">
    <reaction evidence="13">
        <text>(11R)-hydroxy-(5Z,8Z,12E,14Z)-eicosatetraenoate + NAD(+) = 11-oxo-(5Z,8Z,12E,14Z)-eicosatetraenoate + NADH + H(+)</text>
        <dbReference type="Rhea" id="RHEA:48640"/>
        <dbReference type="ChEBI" id="CHEBI:15378"/>
        <dbReference type="ChEBI" id="CHEBI:57540"/>
        <dbReference type="ChEBI" id="CHEBI:57945"/>
        <dbReference type="ChEBI" id="CHEBI:78836"/>
        <dbReference type="ChEBI" id="CHEBI:90697"/>
    </reaction>
    <physiologicalReaction direction="left-to-right" evidence="13">
        <dbReference type="Rhea" id="RHEA:48641"/>
    </physiologicalReaction>
</comment>
<dbReference type="InterPro" id="IPR002347">
    <property type="entry name" value="SDR_fam"/>
</dbReference>
<protein>
    <recommendedName>
        <fullName evidence="5">15-hydroxyprostaglandin dehydrogenase [NAD(+)]</fullName>
        <ecNumber evidence="3">1.1.1.141</ecNumber>
        <ecNumber evidence="4">1.1.1.232</ecNumber>
    </recommendedName>
    <alternativeName>
        <fullName evidence="7">Eicosanoid/docosanoid dehydrogenase [NAD(+)]</fullName>
    </alternativeName>
    <alternativeName>
        <fullName evidence="6">Prostaglandin dehydrogenase 1</fullName>
    </alternativeName>
</protein>
<evidence type="ECO:0000313" key="23">
    <source>
        <dbReference type="Proteomes" id="UP001642520"/>
    </source>
</evidence>
<dbReference type="InterPro" id="IPR036291">
    <property type="entry name" value="NAD(P)-bd_dom_sf"/>
</dbReference>
<accession>A0ABP1NQX3</accession>
<evidence type="ECO:0000256" key="16">
    <source>
        <dbReference type="ARBA" id="ARBA00048535"/>
    </source>
</evidence>
<evidence type="ECO:0000313" key="22">
    <source>
        <dbReference type="EMBL" id="CAL7943419.1"/>
    </source>
</evidence>
<evidence type="ECO:0000256" key="15">
    <source>
        <dbReference type="ARBA" id="ARBA00048393"/>
    </source>
</evidence>
<comment type="catalytic activity">
    <reaction evidence="12">
        <text>15-oxo-(5S,6R)-dihydroxy-(7E,9E,11Z)-eicosatrienoate + NADH + H(+) = (5S,6R,15S)-trihydroxy-(7E,9E,11Z)-eicosatrienoate + NAD(+)</text>
        <dbReference type="Rhea" id="RHEA:41596"/>
        <dbReference type="ChEBI" id="CHEBI:15378"/>
        <dbReference type="ChEBI" id="CHEBI:57540"/>
        <dbReference type="ChEBI" id="CHEBI:57945"/>
        <dbReference type="ChEBI" id="CHEBI:78325"/>
        <dbReference type="ChEBI" id="CHEBI:78329"/>
    </reaction>
    <physiologicalReaction direction="left-to-right" evidence="12">
        <dbReference type="Rhea" id="RHEA:41597"/>
    </physiologicalReaction>
</comment>
<dbReference type="PANTHER" id="PTHR44229:SF4">
    <property type="entry name" value="15-HYDROXYPROSTAGLANDIN DEHYDROGENASE [NAD(+)]"/>
    <property type="match status" value="1"/>
</dbReference>
<dbReference type="EC" id="1.1.1.232" evidence="4"/>
<comment type="function">
    <text evidence="8">Catalyzes the NAD-dependent dehydrogenation (oxidation) of a broad array of hydroxylated polyunsaturated fatty acids (mainly eicosanoids and docosanoids, including prostaglandins, lipoxins and resolvins), yielding their corresponding keto (oxo) metabolites. Decreases the levels of the pro-proliferative prostaglandins such as prostaglandin E2 (whose activity is increased in cancer because of an increase in the expression of cyclooxygenase 2) and generates oxo-fatty acid products that can profoundly influence cell function by abrogating pro-inflammatory cytokine expression. Converts resolvins E1, D1 and D2 to their oxo products, which represents a mode of resolvin inactivation. Resolvin E1 plays important roles during the resolution phase of acute inflammation, while resolvins D1 and D2 have a unique role in obesity-induced adipose inflammation.</text>
</comment>
<dbReference type="PANTHER" id="PTHR44229">
    <property type="entry name" value="15-HYDROXYPROSTAGLANDIN DEHYDROGENASE [NAD(+)]"/>
    <property type="match status" value="1"/>
</dbReference>
<gene>
    <name evidence="22" type="ORF">XYLVIOL_LOCUS6079</name>
</gene>
<evidence type="ECO:0000256" key="7">
    <source>
        <dbReference type="ARBA" id="ARBA00042026"/>
    </source>
</evidence>